<dbReference type="Proteomes" id="UP000243499">
    <property type="component" value="Chromosome 2"/>
</dbReference>
<gene>
    <name evidence="2" type="ORF">PAHAL_2G030700</name>
</gene>
<dbReference type="EMBL" id="CM008047">
    <property type="protein sequence ID" value="PVH63445.1"/>
    <property type="molecule type" value="Genomic_DNA"/>
</dbReference>
<feature type="chain" id="PRO_5015421395" evidence="1">
    <location>
        <begin position="36"/>
        <end position="114"/>
    </location>
</feature>
<dbReference type="AlphaFoldDB" id="A0A2T8KMN6"/>
<protein>
    <submittedName>
        <fullName evidence="2">Uncharacterized protein</fullName>
    </submittedName>
</protein>
<proteinExistence type="predicted"/>
<keyword evidence="1" id="KW-0732">Signal</keyword>
<accession>A0A2T8KMN6</accession>
<reference evidence="2" key="1">
    <citation type="submission" date="2018-04" db="EMBL/GenBank/DDBJ databases">
        <title>WGS assembly of Panicum hallii.</title>
        <authorList>
            <person name="Lovell J."/>
            <person name="Jenkins J."/>
            <person name="Lowry D."/>
            <person name="Mamidi S."/>
            <person name="Sreedasyam A."/>
            <person name="Weng X."/>
            <person name="Barry K."/>
            <person name="Bonette J."/>
            <person name="Campitelli B."/>
            <person name="Daum C."/>
            <person name="Gordon S."/>
            <person name="Gould B."/>
            <person name="Lipzen A."/>
            <person name="Macqueen A."/>
            <person name="Palacio-Mejia J."/>
            <person name="Plott C."/>
            <person name="Shakirov E."/>
            <person name="Shu S."/>
            <person name="Yoshinaga Y."/>
            <person name="Zane M."/>
            <person name="Rokhsar D."/>
            <person name="Grimwood J."/>
            <person name="Schmutz J."/>
            <person name="Juenger T."/>
        </authorList>
    </citation>
    <scope>NUCLEOTIDE SEQUENCE [LARGE SCALE GENOMIC DNA]</scope>
    <source>
        <strain evidence="2">FIL2</strain>
    </source>
</reference>
<feature type="signal peptide" evidence="1">
    <location>
        <begin position="1"/>
        <end position="35"/>
    </location>
</feature>
<evidence type="ECO:0000256" key="1">
    <source>
        <dbReference type="SAM" id="SignalP"/>
    </source>
</evidence>
<dbReference type="Gramene" id="PVH63445">
    <property type="protein sequence ID" value="PVH63445"/>
    <property type="gene ID" value="PAHAL_2G030700"/>
</dbReference>
<sequence length="114" mass="11735">MKGGHTADRVSVPVVVLLLLMAVILLPAAAPLAMALSESEPQGSGDGTSRAVVPASGRTTRRLLECTETWGLCVYSDECCPGTFCDLNAGQGGGFYGACVPPCWWKEGGCNGSS</sequence>
<name>A0A2T8KMN6_9POAL</name>
<evidence type="ECO:0000313" key="2">
    <source>
        <dbReference type="EMBL" id="PVH63445.1"/>
    </source>
</evidence>
<organism evidence="2">
    <name type="scientific">Panicum hallii</name>
    <dbReference type="NCBI Taxonomy" id="206008"/>
    <lineage>
        <taxon>Eukaryota</taxon>
        <taxon>Viridiplantae</taxon>
        <taxon>Streptophyta</taxon>
        <taxon>Embryophyta</taxon>
        <taxon>Tracheophyta</taxon>
        <taxon>Spermatophyta</taxon>
        <taxon>Magnoliopsida</taxon>
        <taxon>Liliopsida</taxon>
        <taxon>Poales</taxon>
        <taxon>Poaceae</taxon>
        <taxon>PACMAD clade</taxon>
        <taxon>Panicoideae</taxon>
        <taxon>Panicodae</taxon>
        <taxon>Paniceae</taxon>
        <taxon>Panicinae</taxon>
        <taxon>Panicum</taxon>
        <taxon>Panicum sect. Panicum</taxon>
    </lineage>
</organism>